<reference evidence="2" key="1">
    <citation type="journal article" date="2014" name="Int. J. Syst. Evol. Microbiol.">
        <title>Complete genome sequence of Corynebacterium casei LMG S-19264T (=DSM 44701T), isolated from a smear-ripened cheese.</title>
        <authorList>
            <consortium name="US DOE Joint Genome Institute (JGI-PGF)"/>
            <person name="Walter F."/>
            <person name="Albersmeier A."/>
            <person name="Kalinowski J."/>
            <person name="Ruckert C."/>
        </authorList>
    </citation>
    <scope>NUCLEOTIDE SEQUENCE</scope>
    <source>
        <strain evidence="2">CGMCC 4.7299</strain>
    </source>
</reference>
<dbReference type="EMBL" id="BMMX01000028">
    <property type="protein sequence ID" value="GGL07912.1"/>
    <property type="molecule type" value="Genomic_DNA"/>
</dbReference>
<reference evidence="2" key="2">
    <citation type="submission" date="2020-09" db="EMBL/GenBank/DDBJ databases">
        <authorList>
            <person name="Sun Q."/>
            <person name="Zhou Y."/>
        </authorList>
    </citation>
    <scope>NUCLEOTIDE SEQUENCE</scope>
    <source>
        <strain evidence="2">CGMCC 4.7299</strain>
    </source>
</reference>
<feature type="compositionally biased region" description="Basic residues" evidence="1">
    <location>
        <begin position="1"/>
        <end position="11"/>
    </location>
</feature>
<proteinExistence type="predicted"/>
<comment type="caution">
    <text evidence="2">The sequence shown here is derived from an EMBL/GenBank/DDBJ whole genome shotgun (WGS) entry which is preliminary data.</text>
</comment>
<sequence length="127" mass="12481">MCEPVRRRRKGSCSAYRFQSQCAPNSVSPAAGADPDNPGDGGADPGGGTDPDGGADPDGAGGGVGSPPVHPAARRRSSAVAAAAQGRSPVEAAQGRSPVEAAQGRSPVEAARGRSPVIRMLTGTPAP</sequence>
<evidence type="ECO:0000313" key="2">
    <source>
        <dbReference type="EMBL" id="GGL07912.1"/>
    </source>
</evidence>
<evidence type="ECO:0000256" key="1">
    <source>
        <dbReference type="SAM" id="MobiDB-lite"/>
    </source>
</evidence>
<dbReference type="AlphaFoldDB" id="A0A8J3C4D5"/>
<feature type="compositionally biased region" description="Polar residues" evidence="1">
    <location>
        <begin position="17"/>
        <end position="28"/>
    </location>
</feature>
<dbReference type="Proteomes" id="UP000656042">
    <property type="component" value="Unassembled WGS sequence"/>
</dbReference>
<evidence type="ECO:0000313" key="3">
    <source>
        <dbReference type="Proteomes" id="UP000656042"/>
    </source>
</evidence>
<keyword evidence="3" id="KW-1185">Reference proteome</keyword>
<gene>
    <name evidence="2" type="ORF">GCM10012284_47920</name>
</gene>
<accession>A0A8J3C4D5</accession>
<name>A0A8J3C4D5_9ACTN</name>
<organism evidence="2 3">
    <name type="scientific">Mangrovihabitans endophyticus</name>
    <dbReference type="NCBI Taxonomy" id="1751298"/>
    <lineage>
        <taxon>Bacteria</taxon>
        <taxon>Bacillati</taxon>
        <taxon>Actinomycetota</taxon>
        <taxon>Actinomycetes</taxon>
        <taxon>Micromonosporales</taxon>
        <taxon>Micromonosporaceae</taxon>
        <taxon>Mangrovihabitans</taxon>
    </lineage>
</organism>
<feature type="compositionally biased region" description="Gly residues" evidence="1">
    <location>
        <begin position="39"/>
        <end position="51"/>
    </location>
</feature>
<feature type="region of interest" description="Disordered" evidence="1">
    <location>
        <begin position="1"/>
        <end position="127"/>
    </location>
</feature>
<protein>
    <submittedName>
        <fullName evidence="2">Uncharacterized protein</fullName>
    </submittedName>
</protein>
<feature type="compositionally biased region" description="Low complexity" evidence="1">
    <location>
        <begin position="78"/>
        <end position="90"/>
    </location>
</feature>
<feature type="compositionally biased region" description="Low complexity" evidence="1">
    <location>
        <begin position="29"/>
        <end position="38"/>
    </location>
</feature>